<dbReference type="InterPro" id="IPR006669">
    <property type="entry name" value="MgtE_transporter"/>
</dbReference>
<dbReference type="PROSITE" id="PS51371">
    <property type="entry name" value="CBS"/>
    <property type="match status" value="1"/>
</dbReference>
<name>A0A1F7GAK9_9BACT</name>
<evidence type="ECO:0000313" key="4">
    <source>
        <dbReference type="Proteomes" id="UP000177208"/>
    </source>
</evidence>
<reference evidence="3 4" key="1">
    <citation type="journal article" date="2016" name="Nat. Commun.">
        <title>Thousands of microbial genomes shed light on interconnected biogeochemical processes in an aquifer system.</title>
        <authorList>
            <person name="Anantharaman K."/>
            <person name="Brown C.T."/>
            <person name="Hug L.A."/>
            <person name="Sharon I."/>
            <person name="Castelle C.J."/>
            <person name="Probst A.J."/>
            <person name="Thomas B.C."/>
            <person name="Singh A."/>
            <person name="Wilkins M.J."/>
            <person name="Karaoz U."/>
            <person name="Brodie E.L."/>
            <person name="Williams K.H."/>
            <person name="Hubbard S.S."/>
            <person name="Banfield J.F."/>
        </authorList>
    </citation>
    <scope>NUCLEOTIDE SEQUENCE [LARGE SCALE GENOMIC DNA]</scope>
</reference>
<comment type="caution">
    <text evidence="3">The sequence shown here is derived from an EMBL/GenBank/DDBJ whole genome shotgun (WGS) entry which is preliminary data.</text>
</comment>
<dbReference type="PANTHER" id="PTHR43773:SF1">
    <property type="entry name" value="MAGNESIUM TRANSPORTER MGTE"/>
    <property type="match status" value="1"/>
</dbReference>
<proteinExistence type="predicted"/>
<dbReference type="GO" id="GO:0016020">
    <property type="term" value="C:membrane"/>
    <property type="evidence" value="ECO:0007669"/>
    <property type="project" value="InterPro"/>
</dbReference>
<evidence type="ECO:0000256" key="1">
    <source>
        <dbReference type="PROSITE-ProRule" id="PRU00703"/>
    </source>
</evidence>
<dbReference type="Gene3D" id="1.25.60.10">
    <property type="entry name" value="MgtE N-terminal domain-like"/>
    <property type="match status" value="1"/>
</dbReference>
<feature type="domain" description="CBS" evidence="2">
    <location>
        <begin position="348"/>
        <end position="401"/>
    </location>
</feature>
<evidence type="ECO:0000259" key="2">
    <source>
        <dbReference type="PROSITE" id="PS51371"/>
    </source>
</evidence>
<dbReference type="Gene3D" id="2.30.30.240">
    <property type="entry name" value="PRC-barrel domain"/>
    <property type="match status" value="1"/>
</dbReference>
<dbReference type="SMART" id="SM00924">
    <property type="entry name" value="MgtE_N"/>
    <property type="match status" value="1"/>
</dbReference>
<keyword evidence="1" id="KW-0129">CBS domain</keyword>
<dbReference type="PANTHER" id="PTHR43773">
    <property type="entry name" value="MAGNESIUM TRANSPORTER MGTE"/>
    <property type="match status" value="1"/>
</dbReference>
<sequence length="401" mass="45806">MIYFSELKGKKVVTEDMIQVGILEDLIFSASENPSITKIVVKNKDDIRLTIPVVFLSKINNYIYLKKDFRTTNLAEDELFILKNILDKQIIDLQGNKVVRVNDIAIQNKGGFYIAGVDIGVLGLLRWFKLEKTFRKISSKINFKPVSQFLSWADIQPLELVHGQVKLKKEEQRLEKMRPEDLADYLEKTNLTSVKKILNILDEKFAANVVGNLNVNYQSSLFKLFTPDKAARIIASIDPDDAVDLLLILTEKKRNQVLNYLSEKKYKELMHLMRLSNTPIGNLILPEFIAVYSDDLVGEILKKIRKGTTDFSFLQHVYVVNKQNELIGVANLHELIMQSFQTPIYRFMIQNVVVVHLTTPGEIALKKILKYKLSALPVINNDKQIVGLVTIVDLINAFNKG</sequence>
<dbReference type="Pfam" id="PF03448">
    <property type="entry name" value="MgtE_N"/>
    <property type="match status" value="1"/>
</dbReference>
<dbReference type="Pfam" id="PF05239">
    <property type="entry name" value="PRC"/>
    <property type="match status" value="1"/>
</dbReference>
<dbReference type="SMART" id="SM00116">
    <property type="entry name" value="CBS"/>
    <property type="match status" value="2"/>
</dbReference>
<dbReference type="AlphaFoldDB" id="A0A1F7GAK9"/>
<organism evidence="3 4">
    <name type="scientific">Candidatus Roizmanbacteria bacterium RIFCSPHIGHO2_01_FULL_39_12c</name>
    <dbReference type="NCBI Taxonomy" id="1802031"/>
    <lineage>
        <taxon>Bacteria</taxon>
        <taxon>Candidatus Roizmaniibacteriota</taxon>
    </lineage>
</organism>
<dbReference type="InterPro" id="IPR000644">
    <property type="entry name" value="CBS_dom"/>
</dbReference>
<dbReference type="Pfam" id="PF00571">
    <property type="entry name" value="CBS"/>
    <property type="match status" value="2"/>
</dbReference>
<gene>
    <name evidence="3" type="ORF">A2774_02605</name>
</gene>
<dbReference type="InterPro" id="IPR027275">
    <property type="entry name" value="PRC-brl_dom"/>
</dbReference>
<dbReference type="SUPFAM" id="SSF54631">
    <property type="entry name" value="CBS-domain pair"/>
    <property type="match status" value="1"/>
</dbReference>
<evidence type="ECO:0000313" key="3">
    <source>
        <dbReference type="EMBL" id="OGK15795.1"/>
    </source>
</evidence>
<dbReference type="SUPFAM" id="SSF158791">
    <property type="entry name" value="MgtE N-terminal domain-like"/>
    <property type="match status" value="1"/>
</dbReference>
<dbReference type="InterPro" id="IPR046342">
    <property type="entry name" value="CBS_dom_sf"/>
</dbReference>
<accession>A0A1F7GAK9</accession>
<dbReference type="InterPro" id="IPR038076">
    <property type="entry name" value="MgtE_N_sf"/>
</dbReference>
<dbReference type="InterPro" id="IPR006668">
    <property type="entry name" value="Mg_transptr_MgtE_intracell_dom"/>
</dbReference>
<dbReference type="EMBL" id="MFZG01000031">
    <property type="protein sequence ID" value="OGK15795.1"/>
    <property type="molecule type" value="Genomic_DNA"/>
</dbReference>
<dbReference type="GO" id="GO:0015095">
    <property type="term" value="F:magnesium ion transmembrane transporter activity"/>
    <property type="evidence" value="ECO:0007669"/>
    <property type="project" value="InterPro"/>
</dbReference>
<protein>
    <recommendedName>
        <fullName evidence="2">CBS domain-containing protein</fullName>
    </recommendedName>
</protein>
<dbReference type="Proteomes" id="UP000177208">
    <property type="component" value="Unassembled WGS sequence"/>
</dbReference>
<dbReference type="Gene3D" id="3.10.580.10">
    <property type="entry name" value="CBS-domain"/>
    <property type="match status" value="1"/>
</dbReference>